<feature type="domain" description="Core-binding (CB)" evidence="7">
    <location>
        <begin position="425"/>
        <end position="504"/>
    </location>
</feature>
<keyword evidence="3" id="KW-0731">Sigma factor</keyword>
<evidence type="ECO:0000313" key="8">
    <source>
        <dbReference type="EMBL" id="GAA3709288.1"/>
    </source>
</evidence>
<protein>
    <recommendedName>
        <fullName evidence="7">Core-binding (CB) domain-containing protein</fullName>
    </recommendedName>
</protein>
<dbReference type="SUPFAM" id="SSF88659">
    <property type="entry name" value="Sigma3 and sigma4 domains of RNA polymerase sigma factors"/>
    <property type="match status" value="1"/>
</dbReference>
<dbReference type="InterPro" id="IPR036388">
    <property type="entry name" value="WH-like_DNA-bd_sf"/>
</dbReference>
<dbReference type="NCBIfam" id="TIGR02937">
    <property type="entry name" value="sigma70-ECF"/>
    <property type="match status" value="1"/>
</dbReference>
<proteinExistence type="inferred from homology"/>
<dbReference type="PANTHER" id="PTHR47756:SF1">
    <property type="entry name" value="BLL0085 PROTEIN"/>
    <property type="match status" value="1"/>
</dbReference>
<dbReference type="InterPro" id="IPR044068">
    <property type="entry name" value="CB"/>
</dbReference>
<dbReference type="InterPro" id="IPR013324">
    <property type="entry name" value="RNA_pol_sigma_r3/r4-like"/>
</dbReference>
<evidence type="ECO:0000256" key="2">
    <source>
        <dbReference type="ARBA" id="ARBA00023015"/>
    </source>
</evidence>
<dbReference type="Gene3D" id="1.10.1740.10">
    <property type="match status" value="1"/>
</dbReference>
<dbReference type="InterPro" id="IPR011010">
    <property type="entry name" value="DNA_brk_join_enz"/>
</dbReference>
<keyword evidence="5" id="KW-0238">DNA-binding</keyword>
<dbReference type="InterPro" id="IPR014284">
    <property type="entry name" value="RNA_pol_sigma-70_dom"/>
</dbReference>
<dbReference type="PROSITE" id="PS51900">
    <property type="entry name" value="CB"/>
    <property type="match status" value="1"/>
</dbReference>
<gene>
    <name evidence="8" type="ORF">GCM10022224_088530</name>
</gene>
<dbReference type="InterPro" id="IPR004107">
    <property type="entry name" value="Integrase_SAM-like_N"/>
</dbReference>
<dbReference type="EMBL" id="BAAAZP010000203">
    <property type="protein sequence ID" value="GAA3709288.1"/>
    <property type="molecule type" value="Genomic_DNA"/>
</dbReference>
<dbReference type="Proteomes" id="UP001500902">
    <property type="component" value="Unassembled WGS sequence"/>
</dbReference>
<feature type="region of interest" description="Disordered" evidence="6">
    <location>
        <begin position="650"/>
        <end position="700"/>
    </location>
</feature>
<evidence type="ECO:0000256" key="1">
    <source>
        <dbReference type="ARBA" id="ARBA00010641"/>
    </source>
</evidence>
<dbReference type="InterPro" id="IPR013325">
    <property type="entry name" value="RNA_pol_sigma_r2"/>
</dbReference>
<evidence type="ECO:0000256" key="5">
    <source>
        <dbReference type="PROSITE-ProRule" id="PRU01248"/>
    </source>
</evidence>
<dbReference type="InterPro" id="IPR013249">
    <property type="entry name" value="RNA_pol_sigma70_r4_t2"/>
</dbReference>
<name>A0ABP7DUJ8_9ACTN</name>
<evidence type="ECO:0000313" key="9">
    <source>
        <dbReference type="Proteomes" id="UP001500902"/>
    </source>
</evidence>
<dbReference type="Pfam" id="PF02899">
    <property type="entry name" value="Phage_int_SAM_1"/>
    <property type="match status" value="1"/>
</dbReference>
<dbReference type="SUPFAM" id="SSF88946">
    <property type="entry name" value="Sigma2 domain of RNA polymerase sigma factors"/>
    <property type="match status" value="1"/>
</dbReference>
<accession>A0ABP7DUJ8</accession>
<dbReference type="InterPro" id="IPR007627">
    <property type="entry name" value="RNA_pol_sigma70_r2"/>
</dbReference>
<evidence type="ECO:0000256" key="3">
    <source>
        <dbReference type="ARBA" id="ARBA00023082"/>
    </source>
</evidence>
<keyword evidence="2" id="KW-0805">Transcription regulation</keyword>
<dbReference type="Gene3D" id="1.10.10.10">
    <property type="entry name" value="Winged helix-like DNA-binding domain superfamily/Winged helix DNA-binding domain"/>
    <property type="match status" value="1"/>
</dbReference>
<reference evidence="9" key="1">
    <citation type="journal article" date="2019" name="Int. J. Syst. Evol. Microbiol.">
        <title>The Global Catalogue of Microorganisms (GCM) 10K type strain sequencing project: providing services to taxonomists for standard genome sequencing and annotation.</title>
        <authorList>
            <consortium name="The Broad Institute Genomics Platform"/>
            <consortium name="The Broad Institute Genome Sequencing Center for Infectious Disease"/>
            <person name="Wu L."/>
            <person name="Ma J."/>
        </authorList>
    </citation>
    <scope>NUCLEOTIDE SEQUENCE [LARGE SCALE GENOMIC DNA]</scope>
    <source>
        <strain evidence="9">JCM 16904</strain>
    </source>
</reference>
<keyword evidence="4" id="KW-0804">Transcription</keyword>
<dbReference type="SUPFAM" id="SSF56349">
    <property type="entry name" value="DNA breaking-rejoining enzymes"/>
    <property type="match status" value="1"/>
</dbReference>
<dbReference type="Pfam" id="PF08281">
    <property type="entry name" value="Sigma70_r4_2"/>
    <property type="match status" value="1"/>
</dbReference>
<dbReference type="Pfam" id="PF04542">
    <property type="entry name" value="Sigma70_r2"/>
    <property type="match status" value="1"/>
</dbReference>
<keyword evidence="9" id="KW-1185">Reference proteome</keyword>
<evidence type="ECO:0000256" key="4">
    <source>
        <dbReference type="ARBA" id="ARBA00023163"/>
    </source>
</evidence>
<comment type="similarity">
    <text evidence="1">Belongs to the sigma-70 factor family. ECF subfamily.</text>
</comment>
<comment type="caution">
    <text evidence="8">The sequence shown here is derived from an EMBL/GenBank/DDBJ whole genome shotgun (WGS) entry which is preliminary data.</text>
</comment>
<dbReference type="Pfam" id="PF20239">
    <property type="entry name" value="DUF6596"/>
    <property type="match status" value="1"/>
</dbReference>
<dbReference type="InterPro" id="IPR046531">
    <property type="entry name" value="DUF6596"/>
</dbReference>
<dbReference type="PANTHER" id="PTHR47756">
    <property type="entry name" value="BLL6612 PROTEIN-RELATED"/>
    <property type="match status" value="1"/>
</dbReference>
<organism evidence="8 9">
    <name type="scientific">Nonomuraea antimicrobica</name>
    <dbReference type="NCBI Taxonomy" id="561173"/>
    <lineage>
        <taxon>Bacteria</taxon>
        <taxon>Bacillati</taxon>
        <taxon>Actinomycetota</taxon>
        <taxon>Actinomycetes</taxon>
        <taxon>Streptosporangiales</taxon>
        <taxon>Streptosporangiaceae</taxon>
        <taxon>Nonomuraea</taxon>
    </lineage>
</organism>
<sequence>MRSGRGGAVIVIVTVAHRTVDAVWKFESAKIIAALTRMVHDVGLAEELAQDALVAALEQWPESGIPDNPGAWLMTTAKRRAIDHIRRSQRRERRHEQLARELDERQDASEQDDVLRLMFISCHPVLPTEARVALTLRLLGGLTAAEIARAFLVDEPTVARRIAAAKRRLAEERVPFELPEGSALAERLSSVLEVIYLIFNEGYAATSGDDLMRPGLCLEALRLGRLLAGLAPHESEVHGLVALMEIQASRTAARIGSAGEPVPLHKQNRGRWDQLLIRRGFTAMLRVRESGGPPGPYALQAAIAVCHAQARAPEDTDWAQIAALYAALVRLLPTPIVQLNRAVAVGMAQGPQAGLTLVDTLTDEPALRDYHLLPGVRGDLLARLGRHDEARLEFERAAALTRNAAERDFLRRRADEIPVTGQPEVTLAQAARDFLARDDLDAGTVRSYGQTLGRLCRSLGGHLPLTALTADQVTQVFATTWGGAASATWNRHRAAVRSFGAWAALDDLAAGLDRRGETRPRTETISADRLDALWQRPGLPLRERTLWRLLHESAAGVSTVLSLNVEDLDLDDRRARVGGTWVSWRSETARLLPRLVAGRTRGPVFLADRRPGPARTPAPADLCPETGRRRLSYERAQYLFKQATKSLDPAGDGYTLRQLKPPADARAGRTRDHQGPAPLHASTLPGGSGGQEAWEPSQGS</sequence>
<evidence type="ECO:0000256" key="6">
    <source>
        <dbReference type="SAM" id="MobiDB-lite"/>
    </source>
</evidence>
<feature type="region of interest" description="Disordered" evidence="6">
    <location>
        <begin position="606"/>
        <end position="625"/>
    </location>
</feature>
<evidence type="ECO:0000259" key="7">
    <source>
        <dbReference type="PROSITE" id="PS51900"/>
    </source>
</evidence>